<accession>A0A6A4I572</accession>
<dbReference type="Proteomes" id="UP000799118">
    <property type="component" value="Unassembled WGS sequence"/>
</dbReference>
<dbReference type="EMBL" id="ML769420">
    <property type="protein sequence ID" value="KAE9403954.1"/>
    <property type="molecule type" value="Genomic_DNA"/>
</dbReference>
<sequence>MGCIKSTVYGQLIWRLDDNSNLILSPQSDPSQIFARAEQVSNLDISGTPLKSTLILTVYSITPSAELELQILSSFTYLEHKKRLNRKITKLDTAIGLLNTVLRGLEI</sequence>
<name>A0A6A4I572_9AGAR</name>
<proteinExistence type="predicted"/>
<keyword evidence="2" id="KW-1185">Reference proteome</keyword>
<dbReference type="AlphaFoldDB" id="A0A6A4I572"/>
<organism evidence="1 2">
    <name type="scientific">Gymnopus androsaceus JB14</name>
    <dbReference type="NCBI Taxonomy" id="1447944"/>
    <lineage>
        <taxon>Eukaryota</taxon>
        <taxon>Fungi</taxon>
        <taxon>Dikarya</taxon>
        <taxon>Basidiomycota</taxon>
        <taxon>Agaricomycotina</taxon>
        <taxon>Agaricomycetes</taxon>
        <taxon>Agaricomycetidae</taxon>
        <taxon>Agaricales</taxon>
        <taxon>Marasmiineae</taxon>
        <taxon>Omphalotaceae</taxon>
        <taxon>Gymnopus</taxon>
    </lineage>
</organism>
<evidence type="ECO:0000313" key="1">
    <source>
        <dbReference type="EMBL" id="KAE9403954.1"/>
    </source>
</evidence>
<protein>
    <submittedName>
        <fullName evidence="1">Uncharacterized protein</fullName>
    </submittedName>
</protein>
<evidence type="ECO:0000313" key="2">
    <source>
        <dbReference type="Proteomes" id="UP000799118"/>
    </source>
</evidence>
<gene>
    <name evidence="1" type="ORF">BT96DRAFT_917135</name>
</gene>
<reference evidence="1" key="1">
    <citation type="journal article" date="2019" name="Environ. Microbiol.">
        <title>Fungal ecological strategies reflected in gene transcription - a case study of two litter decomposers.</title>
        <authorList>
            <person name="Barbi F."/>
            <person name="Kohler A."/>
            <person name="Barry K."/>
            <person name="Baskaran P."/>
            <person name="Daum C."/>
            <person name="Fauchery L."/>
            <person name="Ihrmark K."/>
            <person name="Kuo A."/>
            <person name="LaButti K."/>
            <person name="Lipzen A."/>
            <person name="Morin E."/>
            <person name="Grigoriev I.V."/>
            <person name="Henrissat B."/>
            <person name="Lindahl B."/>
            <person name="Martin F."/>
        </authorList>
    </citation>
    <scope>NUCLEOTIDE SEQUENCE</scope>
    <source>
        <strain evidence="1">JB14</strain>
    </source>
</reference>